<accession>A0ABS9RWX9</accession>
<evidence type="ECO:0000313" key="3">
    <source>
        <dbReference type="Proteomes" id="UP001202117"/>
    </source>
</evidence>
<keyword evidence="3" id="KW-1185">Reference proteome</keyword>
<comment type="caution">
    <text evidence="2">The sequence shown here is derived from an EMBL/GenBank/DDBJ whole genome shotgun (WGS) entry which is preliminary data.</text>
</comment>
<evidence type="ECO:0000313" key="2">
    <source>
        <dbReference type="EMBL" id="MCH4564358.1"/>
    </source>
</evidence>
<evidence type="ECO:0000256" key="1">
    <source>
        <dbReference type="SAM" id="Phobius"/>
    </source>
</evidence>
<dbReference type="EMBL" id="JAKVPY010000018">
    <property type="protein sequence ID" value="MCH4564358.1"/>
    <property type="molecule type" value="Genomic_DNA"/>
</dbReference>
<proteinExistence type="predicted"/>
<dbReference type="RefSeq" id="WP_240569022.1">
    <property type="nucleotide sequence ID" value="NZ_JAKVPY010000018.1"/>
</dbReference>
<keyword evidence="1" id="KW-0472">Membrane</keyword>
<dbReference type="Proteomes" id="UP001202117">
    <property type="component" value="Unassembled WGS sequence"/>
</dbReference>
<gene>
    <name evidence="2" type="ORF">MKP05_14705</name>
</gene>
<keyword evidence="1" id="KW-0812">Transmembrane</keyword>
<protein>
    <submittedName>
        <fullName evidence="2">DUF2523 domain-containing protein</fullName>
    </submittedName>
</protein>
<feature type="transmembrane region" description="Helical" evidence="1">
    <location>
        <begin position="15"/>
        <end position="37"/>
    </location>
</feature>
<keyword evidence="1" id="KW-1133">Transmembrane helix</keyword>
<organism evidence="2 3">
    <name type="scientific">Halomonas flagellata</name>
    <dbReference type="NCBI Taxonomy" id="2920385"/>
    <lineage>
        <taxon>Bacteria</taxon>
        <taxon>Pseudomonadati</taxon>
        <taxon>Pseudomonadota</taxon>
        <taxon>Gammaproteobacteria</taxon>
        <taxon>Oceanospirillales</taxon>
        <taxon>Halomonadaceae</taxon>
        <taxon>Halomonas</taxon>
    </lineage>
</organism>
<sequence>MAAVLVTVLTFFSKFLIAVLIAKVASFVVFTTISTILIRNLMDAAINNLGSVGEALWFIQLAGFDVALSALGSAFLLRAAFRSWSLGPSSLITGG</sequence>
<name>A0ABS9RWX9_9GAMM</name>
<reference evidence="2 3" key="1">
    <citation type="submission" date="2022-02" db="EMBL/GenBank/DDBJ databases">
        <title>Halomonas fukangensis sp. nov., a halophilic bacterium isolated from a bulk soil of Kalidium foliatum at Fukang.</title>
        <authorList>
            <person name="Huang Y."/>
        </authorList>
    </citation>
    <scope>NUCLEOTIDE SEQUENCE [LARGE SCALE GENOMIC DNA]</scope>
    <source>
        <strain evidence="2 3">EGI 63088</strain>
    </source>
</reference>